<dbReference type="OrthoDB" id="9801841at2"/>
<accession>A0A323US26</accession>
<organism evidence="10 11">
    <name type="scientific">Parazoarcus communis SWub3 = DSM 12120</name>
    <dbReference type="NCBI Taxonomy" id="1121029"/>
    <lineage>
        <taxon>Bacteria</taxon>
        <taxon>Pseudomonadati</taxon>
        <taxon>Pseudomonadota</taxon>
        <taxon>Betaproteobacteria</taxon>
        <taxon>Rhodocyclales</taxon>
        <taxon>Zoogloeaceae</taxon>
        <taxon>Parazoarcus</taxon>
    </lineage>
</organism>
<dbReference type="PROSITE" id="PS00107">
    <property type="entry name" value="PROTEIN_KINASE_ATP"/>
    <property type="match status" value="1"/>
</dbReference>
<evidence type="ECO:0000256" key="7">
    <source>
        <dbReference type="PROSITE-ProRule" id="PRU10141"/>
    </source>
</evidence>
<dbReference type="SUPFAM" id="SSF56112">
    <property type="entry name" value="Protein kinase-like (PK-like)"/>
    <property type="match status" value="1"/>
</dbReference>
<evidence type="ECO:0000256" key="3">
    <source>
        <dbReference type="ARBA" id="ARBA00022679"/>
    </source>
</evidence>
<keyword evidence="11" id="KW-1185">Reference proteome</keyword>
<dbReference type="InterPro" id="IPR011009">
    <property type="entry name" value="Kinase-like_dom_sf"/>
</dbReference>
<keyword evidence="3" id="KW-0808">Transferase</keyword>
<dbReference type="Pfam" id="PF00069">
    <property type="entry name" value="Pkinase"/>
    <property type="match status" value="1"/>
</dbReference>
<dbReference type="EMBL" id="QKOE01000018">
    <property type="protein sequence ID" value="PZA15061.1"/>
    <property type="molecule type" value="Genomic_DNA"/>
</dbReference>
<dbReference type="PROSITE" id="PS50011">
    <property type="entry name" value="PROTEIN_KINASE_DOM"/>
    <property type="match status" value="1"/>
</dbReference>
<evidence type="ECO:0000259" key="9">
    <source>
        <dbReference type="PROSITE" id="PS50011"/>
    </source>
</evidence>
<keyword evidence="5" id="KW-0418">Kinase</keyword>
<dbReference type="Gene3D" id="3.30.200.20">
    <property type="entry name" value="Phosphorylase Kinase, domain 1"/>
    <property type="match status" value="1"/>
</dbReference>
<dbReference type="CDD" id="cd14014">
    <property type="entry name" value="STKc_PknB_like"/>
    <property type="match status" value="1"/>
</dbReference>
<dbReference type="InterPro" id="IPR017441">
    <property type="entry name" value="Protein_kinase_ATP_BS"/>
</dbReference>
<keyword evidence="4 7" id="KW-0547">Nucleotide-binding</keyword>
<proteinExistence type="inferred from homology"/>
<dbReference type="Gene3D" id="1.10.510.10">
    <property type="entry name" value="Transferase(Phosphotransferase) domain 1"/>
    <property type="match status" value="1"/>
</dbReference>
<evidence type="ECO:0000256" key="2">
    <source>
        <dbReference type="ARBA" id="ARBA00012513"/>
    </source>
</evidence>
<dbReference type="Proteomes" id="UP000248259">
    <property type="component" value="Unassembled WGS sequence"/>
</dbReference>
<dbReference type="InterPro" id="IPR008266">
    <property type="entry name" value="Tyr_kinase_AS"/>
</dbReference>
<dbReference type="GO" id="GO:0004674">
    <property type="term" value="F:protein serine/threonine kinase activity"/>
    <property type="evidence" value="ECO:0007669"/>
    <property type="project" value="UniProtKB-EC"/>
</dbReference>
<dbReference type="AlphaFoldDB" id="A0A323US26"/>
<dbReference type="PANTHER" id="PTHR43671:SF13">
    <property type="entry name" value="SERINE_THREONINE-PROTEIN KINASE NEK2"/>
    <property type="match status" value="1"/>
</dbReference>
<feature type="compositionally biased region" description="Basic and acidic residues" evidence="8">
    <location>
        <begin position="451"/>
        <end position="469"/>
    </location>
</feature>
<evidence type="ECO:0000256" key="6">
    <source>
        <dbReference type="ARBA" id="ARBA00022840"/>
    </source>
</evidence>
<evidence type="ECO:0000313" key="10">
    <source>
        <dbReference type="EMBL" id="PZA15061.1"/>
    </source>
</evidence>
<dbReference type="InterPro" id="IPR050660">
    <property type="entry name" value="NEK_Ser/Thr_kinase"/>
</dbReference>
<dbReference type="InterPro" id="IPR000719">
    <property type="entry name" value="Prot_kinase_dom"/>
</dbReference>
<evidence type="ECO:0000256" key="4">
    <source>
        <dbReference type="ARBA" id="ARBA00022741"/>
    </source>
</evidence>
<evidence type="ECO:0000256" key="5">
    <source>
        <dbReference type="ARBA" id="ARBA00022777"/>
    </source>
</evidence>
<dbReference type="RefSeq" id="WP_110528272.1">
    <property type="nucleotide sequence ID" value="NZ_QKOE01000018.1"/>
</dbReference>
<dbReference type="GO" id="GO:0005524">
    <property type="term" value="F:ATP binding"/>
    <property type="evidence" value="ECO:0007669"/>
    <property type="project" value="UniProtKB-UniRule"/>
</dbReference>
<evidence type="ECO:0000313" key="11">
    <source>
        <dbReference type="Proteomes" id="UP000248259"/>
    </source>
</evidence>
<evidence type="ECO:0000256" key="8">
    <source>
        <dbReference type="SAM" id="MobiDB-lite"/>
    </source>
</evidence>
<keyword evidence="6 7" id="KW-0067">ATP-binding</keyword>
<feature type="region of interest" description="Disordered" evidence="8">
    <location>
        <begin position="361"/>
        <end position="388"/>
    </location>
</feature>
<feature type="binding site" evidence="7">
    <location>
        <position position="59"/>
    </location>
    <ligand>
        <name>ATP</name>
        <dbReference type="ChEBI" id="CHEBI:30616"/>
    </ligand>
</feature>
<feature type="region of interest" description="Disordered" evidence="8">
    <location>
        <begin position="448"/>
        <end position="475"/>
    </location>
</feature>
<evidence type="ECO:0000256" key="1">
    <source>
        <dbReference type="ARBA" id="ARBA00010886"/>
    </source>
</evidence>
<sequence>MSYVTEGKSVDLPQIRPANALPSGARLQEFEVRAVIGEGGFGIVYQAFDTLLERDVAIKEYLPVSHAVRTPDGAVVSSSARQQDTFEKGLRCFMSEARMLARFKHPALVEILRFWEEKGTAYMVMPLYRGRPLSQLVQEGFRIQDGVAMTAILSPLLDGLATLHAVDCYHRDISTDNILILEDGSPLLLDFGAARRILVDKSEVSTVILKPGFAPIEQYSEDGSIAPQGAWTDLYALSAVAYQLVTGEMPVVSVARIIRDPLVPLSARAPAGFPEGLQAAIDAGLRVNPELRPQSIAAFVAIMTAGPKVGTTDAIGLTPSASGAGAVNDVVAMLVTEGTDENVEISQGTPAAGMQVMDLGSASPSEEQEGNEPQPIRESVPVAPRETKRQRRLLPTLLGGVFLLLTGAATYTLTRHEAEGEGLAAYATNATEATRVPSNDASAFLPFPLSAKKESDPRNDGGFELRSGEGDGTSTSFRPTAGSALELEENVLALPVESAQTEVSQGDSIGAVAEGLRPSSKDEVEHGAGHIPSLMADGARSTAETRADSDSQQGVIEVRVEPWGNVLVNGKLVGVAPPRVRFQVDPGDLELEVSNETHPSKRMTITVEAGRTYRIKHEFGKD</sequence>
<feature type="domain" description="Protein kinase" evidence="9">
    <location>
        <begin position="30"/>
        <end position="309"/>
    </location>
</feature>
<protein>
    <recommendedName>
        <fullName evidence="2">non-specific serine/threonine protein kinase</fullName>
        <ecNumber evidence="2">2.7.11.1</ecNumber>
    </recommendedName>
</protein>
<comment type="similarity">
    <text evidence="1">Belongs to the protein kinase superfamily. NEK Ser/Thr protein kinase family. NIMA subfamily.</text>
</comment>
<dbReference type="PROSITE" id="PS00109">
    <property type="entry name" value="PROTEIN_KINASE_TYR"/>
    <property type="match status" value="1"/>
</dbReference>
<name>A0A323US26_9RHOO</name>
<comment type="caution">
    <text evidence="10">The sequence shown here is derived from an EMBL/GenBank/DDBJ whole genome shotgun (WGS) entry which is preliminary data.</text>
</comment>
<gene>
    <name evidence="10" type="ORF">DNK49_18865</name>
</gene>
<dbReference type="EC" id="2.7.11.1" evidence="2"/>
<dbReference type="PANTHER" id="PTHR43671">
    <property type="entry name" value="SERINE/THREONINE-PROTEIN KINASE NEK"/>
    <property type="match status" value="1"/>
</dbReference>
<reference evidence="10 11" key="1">
    <citation type="submission" date="2018-06" db="EMBL/GenBank/DDBJ databases">
        <title>Azoarcus communis strain SWub3 genome.</title>
        <authorList>
            <person name="Zorraquino Salvo V."/>
            <person name="Toubiana D."/>
            <person name="Blumwald E."/>
        </authorList>
    </citation>
    <scope>NUCLEOTIDE SEQUENCE [LARGE SCALE GENOMIC DNA]</scope>
    <source>
        <strain evidence="10 11">SWub3</strain>
    </source>
</reference>